<protein>
    <submittedName>
        <fullName evidence="8">DUF4040 domain-containing protein</fullName>
    </submittedName>
</protein>
<dbReference type="Pfam" id="PF13244">
    <property type="entry name" value="MbhD"/>
    <property type="match status" value="1"/>
</dbReference>
<reference evidence="8 9" key="1">
    <citation type="submission" date="2020-07" db="EMBL/GenBank/DDBJ databases">
        <title>Facklamia lactis sp. nov., isolated from raw milk.</title>
        <authorList>
            <person name="Doll E.V."/>
            <person name="Huptas C."/>
            <person name="Staib L."/>
            <person name="Wenning M."/>
            <person name="Scherer S."/>
        </authorList>
    </citation>
    <scope>NUCLEOTIDE SEQUENCE [LARGE SCALE GENOMIC DNA]</scope>
    <source>
        <strain evidence="8 9">DSM 111018</strain>
    </source>
</reference>
<feature type="domain" description="MrpA C-terminal/MbhD" evidence="7">
    <location>
        <begin position="12"/>
        <end position="74"/>
    </location>
</feature>
<name>A0ABS0LSZ8_9LACT</name>
<evidence type="ECO:0000313" key="9">
    <source>
        <dbReference type="Proteomes" id="UP000721415"/>
    </source>
</evidence>
<feature type="transmembrane region" description="Helical" evidence="6">
    <location>
        <begin position="30"/>
        <end position="48"/>
    </location>
</feature>
<gene>
    <name evidence="8" type="ORF">HZY91_10460</name>
</gene>
<dbReference type="RefSeq" id="WP_197116210.1">
    <property type="nucleotide sequence ID" value="NZ_JACBXQ010000007.1"/>
</dbReference>
<organism evidence="8 9">
    <name type="scientific">Facklamia lactis</name>
    <dbReference type="NCBI Taxonomy" id="2749967"/>
    <lineage>
        <taxon>Bacteria</taxon>
        <taxon>Bacillati</taxon>
        <taxon>Bacillota</taxon>
        <taxon>Bacilli</taxon>
        <taxon>Lactobacillales</taxon>
        <taxon>Aerococcaceae</taxon>
        <taxon>Facklamia</taxon>
    </lineage>
</organism>
<evidence type="ECO:0000256" key="6">
    <source>
        <dbReference type="SAM" id="Phobius"/>
    </source>
</evidence>
<feature type="transmembrane region" description="Helical" evidence="6">
    <location>
        <begin position="54"/>
        <end position="72"/>
    </location>
</feature>
<evidence type="ECO:0000256" key="1">
    <source>
        <dbReference type="ARBA" id="ARBA00004651"/>
    </source>
</evidence>
<keyword evidence="2" id="KW-1003">Cell membrane</keyword>
<sequence length="175" mass="20393">MERFSLYFLLCLLFTLAVLCIYGNSIRRSIILNGGISVLSGLLFLILAAPDVALAEAVIGSTLSTIIYLVALKHHQIVYVIYNVETIKEEELQMLFNDIYSPDHIDVHFINNHLSLKENLSRYRFADYYIVEEDKLYIYALEQDGHRQQIYQALHSEFRDVEFCVRKDKGEERHD</sequence>
<comment type="caution">
    <text evidence="8">The sequence shown here is derived from an EMBL/GenBank/DDBJ whole genome shotgun (WGS) entry which is preliminary data.</text>
</comment>
<accession>A0ABS0LSZ8</accession>
<evidence type="ECO:0000259" key="7">
    <source>
        <dbReference type="Pfam" id="PF13244"/>
    </source>
</evidence>
<evidence type="ECO:0000256" key="4">
    <source>
        <dbReference type="ARBA" id="ARBA00022989"/>
    </source>
</evidence>
<dbReference type="InterPro" id="IPR025383">
    <property type="entry name" value="MrpA_C/MbhD"/>
</dbReference>
<keyword evidence="5 6" id="KW-0472">Membrane</keyword>
<dbReference type="Proteomes" id="UP000721415">
    <property type="component" value="Unassembled WGS sequence"/>
</dbReference>
<proteinExistence type="predicted"/>
<feature type="transmembrane region" description="Helical" evidence="6">
    <location>
        <begin position="6"/>
        <end position="23"/>
    </location>
</feature>
<evidence type="ECO:0000256" key="5">
    <source>
        <dbReference type="ARBA" id="ARBA00023136"/>
    </source>
</evidence>
<evidence type="ECO:0000256" key="2">
    <source>
        <dbReference type="ARBA" id="ARBA00022475"/>
    </source>
</evidence>
<evidence type="ECO:0000313" key="8">
    <source>
        <dbReference type="EMBL" id="MBG9987288.1"/>
    </source>
</evidence>
<keyword evidence="3 6" id="KW-0812">Transmembrane</keyword>
<keyword evidence="9" id="KW-1185">Reference proteome</keyword>
<dbReference type="EMBL" id="JACBXQ010000007">
    <property type="protein sequence ID" value="MBG9987288.1"/>
    <property type="molecule type" value="Genomic_DNA"/>
</dbReference>
<keyword evidence="4 6" id="KW-1133">Transmembrane helix</keyword>
<evidence type="ECO:0000256" key="3">
    <source>
        <dbReference type="ARBA" id="ARBA00022692"/>
    </source>
</evidence>
<comment type="subcellular location">
    <subcellularLocation>
        <location evidence="1">Cell membrane</location>
        <topology evidence="1">Multi-pass membrane protein</topology>
    </subcellularLocation>
</comment>